<evidence type="ECO:0000256" key="1">
    <source>
        <dbReference type="ARBA" id="ARBA00022723"/>
    </source>
</evidence>
<dbReference type="GO" id="GO:0018773">
    <property type="term" value="F:acetylpyruvate hydrolase activity"/>
    <property type="evidence" value="ECO:0007669"/>
    <property type="project" value="TreeGrafter"/>
</dbReference>
<dbReference type="PANTHER" id="PTHR11820:SF90">
    <property type="entry name" value="FLUTATHIONE S-TRANSFERASE"/>
    <property type="match status" value="1"/>
</dbReference>
<dbReference type="Gene3D" id="3.90.850.10">
    <property type="entry name" value="Fumarylacetoacetase-like, C-terminal domain"/>
    <property type="match status" value="1"/>
</dbReference>
<organism evidence="3 4">
    <name type="scientific">Parasutterella muris</name>
    <dbReference type="NCBI Taxonomy" id="2565572"/>
    <lineage>
        <taxon>Bacteria</taxon>
        <taxon>Pseudomonadati</taxon>
        <taxon>Pseudomonadota</taxon>
        <taxon>Betaproteobacteria</taxon>
        <taxon>Burkholderiales</taxon>
        <taxon>Sutterellaceae</taxon>
        <taxon>Parasutterella</taxon>
    </lineage>
</organism>
<dbReference type="EMBL" id="WSRP01000007">
    <property type="protein sequence ID" value="MVX56256.1"/>
    <property type="molecule type" value="Genomic_DNA"/>
</dbReference>
<proteinExistence type="predicted"/>
<gene>
    <name evidence="3" type="ORF">E5987_03425</name>
</gene>
<dbReference type="PANTHER" id="PTHR11820">
    <property type="entry name" value="ACYLPYRUVASE"/>
    <property type="match status" value="1"/>
</dbReference>
<dbReference type="InterPro" id="IPR036663">
    <property type="entry name" value="Fumarylacetoacetase_C_sf"/>
</dbReference>
<protein>
    <submittedName>
        <fullName evidence="3">FAA hydrolase family protein</fullName>
    </submittedName>
</protein>
<dbReference type="AlphaFoldDB" id="A0A6L6YF84"/>
<dbReference type="GO" id="GO:0046872">
    <property type="term" value="F:metal ion binding"/>
    <property type="evidence" value="ECO:0007669"/>
    <property type="project" value="UniProtKB-KW"/>
</dbReference>
<keyword evidence="3" id="KW-0378">Hydrolase</keyword>
<evidence type="ECO:0000313" key="4">
    <source>
        <dbReference type="Proteomes" id="UP000472580"/>
    </source>
</evidence>
<name>A0A6L6YF84_9BURK</name>
<feature type="domain" description="Fumarylacetoacetase-like C-terminal" evidence="2">
    <location>
        <begin position="28"/>
        <end position="233"/>
    </location>
</feature>
<evidence type="ECO:0000259" key="2">
    <source>
        <dbReference type="Pfam" id="PF01557"/>
    </source>
</evidence>
<accession>A0A6L6YF84</accession>
<reference evidence="3 4" key="1">
    <citation type="submission" date="2019-12" db="EMBL/GenBank/DDBJ databases">
        <title>Microbes associate with the intestines of laboratory mice.</title>
        <authorList>
            <person name="Navarre W."/>
            <person name="Wong E."/>
        </authorList>
    </citation>
    <scope>NUCLEOTIDE SEQUENCE [LARGE SCALE GENOMIC DNA]</scope>
    <source>
        <strain evidence="3 4">NM82_D38</strain>
    </source>
</reference>
<dbReference type="RefSeq" id="WP_160334692.1">
    <property type="nucleotide sequence ID" value="NZ_WSRP01000007.1"/>
</dbReference>
<dbReference type="Pfam" id="PF01557">
    <property type="entry name" value="FAA_hydrolase"/>
    <property type="match status" value="1"/>
</dbReference>
<keyword evidence="4" id="KW-1185">Reference proteome</keyword>
<evidence type="ECO:0000313" key="3">
    <source>
        <dbReference type="EMBL" id="MVX56256.1"/>
    </source>
</evidence>
<dbReference type="SUPFAM" id="SSF56529">
    <property type="entry name" value="FAH"/>
    <property type="match status" value="1"/>
</dbReference>
<sequence length="237" mass="26597">MPFLFPQALVPAVPVSGEKDIYFPVHRVYCVGANYADHVAEVGSEGREKPFFFSKPADALVVCREGKEVEIPYARDTDNLCLEVELVVAIGKTAPKVGKITPEEAEKYIFGYAAGVEFTRRNWQKYVRENRQPWEKAKGFDYSALVTEIKDKRRMPDPDNLSIWLYVDNQERQRGNTDRMIWKIPEIISELSESWRLTAGDLIYTGTPAGSGPIKEGQSFEGGINGAGTFKAKMVAP</sequence>
<dbReference type="OrthoDB" id="9805307at2"/>
<comment type="caution">
    <text evidence="3">The sequence shown here is derived from an EMBL/GenBank/DDBJ whole genome shotgun (WGS) entry which is preliminary data.</text>
</comment>
<dbReference type="InterPro" id="IPR011234">
    <property type="entry name" value="Fumarylacetoacetase-like_C"/>
</dbReference>
<dbReference type="Proteomes" id="UP000472580">
    <property type="component" value="Unassembled WGS sequence"/>
</dbReference>
<keyword evidence="1" id="KW-0479">Metal-binding</keyword>